<dbReference type="KEGG" id="tra:Trad_1502"/>
<dbReference type="Pfam" id="PF09349">
    <property type="entry name" value="OHCU_decarbox"/>
    <property type="match status" value="1"/>
</dbReference>
<evidence type="ECO:0000256" key="4">
    <source>
        <dbReference type="ARBA" id="ARBA00022631"/>
    </source>
</evidence>
<organism evidence="8 9">
    <name type="scientific">Truepera radiovictrix (strain DSM 17093 / CIP 108686 / LMG 22925 / RQ-24)</name>
    <dbReference type="NCBI Taxonomy" id="649638"/>
    <lineage>
        <taxon>Bacteria</taxon>
        <taxon>Thermotogati</taxon>
        <taxon>Deinococcota</taxon>
        <taxon>Deinococci</taxon>
        <taxon>Trueperales</taxon>
        <taxon>Trueperaceae</taxon>
        <taxon>Truepera</taxon>
    </lineage>
</organism>
<dbReference type="PANTHER" id="PTHR43466:SF1">
    <property type="entry name" value="2-OXO-4-HYDROXY-4-CARBOXY-5-UREIDOIMIDAZOLINE DECARBOXYLASE-RELATED"/>
    <property type="match status" value="1"/>
</dbReference>
<keyword evidence="9" id="KW-1185">Reference proteome</keyword>
<sequence>MPPLETLNAVSDAEFVALLGGVFEGSPWVAAGAAAGRPYASFEALHAAMVRVVEGAGEGAQLELLRAHPDLAGKAALAGEVSAASSAEQEGAGLDRLSEASLERFHALNARYRERFGFPFILAVRGHTAPSILASFEARLANTPEQERARALREVFRIAHFRLRDLITESPSS</sequence>
<dbReference type="SUPFAM" id="SSF158694">
    <property type="entry name" value="UraD-Like"/>
    <property type="match status" value="1"/>
</dbReference>
<dbReference type="PANTHER" id="PTHR43466">
    <property type="entry name" value="2-OXO-4-HYDROXY-4-CARBOXY-5-UREIDOIMIDAZOLINE DECARBOXYLASE-RELATED"/>
    <property type="match status" value="1"/>
</dbReference>
<dbReference type="GO" id="GO:0000255">
    <property type="term" value="P:allantoin metabolic process"/>
    <property type="evidence" value="ECO:0007669"/>
    <property type="project" value="InterPro"/>
</dbReference>
<evidence type="ECO:0000256" key="6">
    <source>
        <dbReference type="ARBA" id="ARBA00023239"/>
    </source>
</evidence>
<dbReference type="HOGENOM" id="CLU_092522_1_1_0"/>
<dbReference type="EMBL" id="CP002049">
    <property type="protein sequence ID" value="ADI14623.1"/>
    <property type="molecule type" value="Genomic_DNA"/>
</dbReference>
<dbReference type="Gene3D" id="1.10.3330.10">
    <property type="entry name" value="Oxo-4-hydroxy-4-carboxy-5-ureidoimidazoline decarboxylase"/>
    <property type="match status" value="1"/>
</dbReference>
<dbReference type="GO" id="GO:0051997">
    <property type="term" value="F:2-oxo-4-hydroxy-4-carboxy-5-ureidoimidazoline decarboxylase activity"/>
    <property type="evidence" value="ECO:0007669"/>
    <property type="project" value="UniProtKB-EC"/>
</dbReference>
<reference evidence="9" key="1">
    <citation type="submission" date="2010-05" db="EMBL/GenBank/DDBJ databases">
        <title>The complete genome of Truepera radiovictris DSM 17093.</title>
        <authorList>
            <consortium name="US DOE Joint Genome Institute (JGI-PGF)"/>
            <person name="Lucas S."/>
            <person name="Copeland A."/>
            <person name="Lapidus A."/>
            <person name="Glavina del Rio T."/>
            <person name="Dalin E."/>
            <person name="Tice H."/>
            <person name="Bruce D."/>
            <person name="Goodwin L."/>
            <person name="Pitluck S."/>
            <person name="Kyrpides N."/>
            <person name="Mavromatis K."/>
            <person name="Ovchinnikova G."/>
            <person name="Munk A.C."/>
            <person name="Detter J.C."/>
            <person name="Han C."/>
            <person name="Tapia R."/>
            <person name="Land M."/>
            <person name="Hauser L."/>
            <person name="Markowitz V."/>
            <person name="Cheng J.-F."/>
            <person name="Hugenholtz P."/>
            <person name="Woyke T."/>
            <person name="Wu D."/>
            <person name="Tindall B."/>
            <person name="Pomrenke H.G."/>
            <person name="Brambilla E."/>
            <person name="Klenk H.-P."/>
            <person name="Eisen J.A."/>
        </authorList>
    </citation>
    <scope>NUCLEOTIDE SEQUENCE [LARGE SCALE GENOMIC DNA]</scope>
    <source>
        <strain evidence="9">DSM 17093 / CIP 108686 / LMG 22925 / RQ-24</strain>
    </source>
</reference>
<accession>D7CXM1</accession>
<gene>
    <name evidence="8" type="ordered locus">Trad_1502</name>
</gene>
<comment type="catalytic activity">
    <reaction evidence="1">
        <text>5-hydroxy-2-oxo-4-ureido-2,5-dihydro-1H-imidazole-5-carboxylate + H(+) = (S)-allantoin + CO2</text>
        <dbReference type="Rhea" id="RHEA:26301"/>
        <dbReference type="ChEBI" id="CHEBI:15378"/>
        <dbReference type="ChEBI" id="CHEBI:15678"/>
        <dbReference type="ChEBI" id="CHEBI:16526"/>
        <dbReference type="ChEBI" id="CHEBI:58639"/>
        <dbReference type="EC" id="4.1.1.97"/>
    </reaction>
</comment>
<dbReference type="RefSeq" id="WP_013177991.1">
    <property type="nucleotide sequence ID" value="NC_014221.1"/>
</dbReference>
<evidence type="ECO:0000256" key="5">
    <source>
        <dbReference type="ARBA" id="ARBA00022793"/>
    </source>
</evidence>
<comment type="pathway">
    <text evidence="2">Purine metabolism; urate degradation; (S)-allantoin from urate: step 3/3.</text>
</comment>
<dbReference type="STRING" id="649638.Trad_1502"/>
<keyword evidence="5" id="KW-0210">Decarboxylase</keyword>
<name>D7CXM1_TRURR</name>
<feature type="domain" description="Oxo-4-hydroxy-4-carboxy-5-ureidoimidazoline decarboxylase" evidence="7">
    <location>
        <begin position="8"/>
        <end position="164"/>
    </location>
</feature>
<proteinExistence type="predicted"/>
<dbReference type="InterPro" id="IPR036778">
    <property type="entry name" value="OHCU_decarboxylase_sf"/>
</dbReference>
<dbReference type="eggNOG" id="COG3195">
    <property type="taxonomic scope" value="Bacteria"/>
</dbReference>
<evidence type="ECO:0000313" key="9">
    <source>
        <dbReference type="Proteomes" id="UP000000379"/>
    </source>
</evidence>
<dbReference type="OrthoDB" id="9800909at2"/>
<evidence type="ECO:0000313" key="8">
    <source>
        <dbReference type="EMBL" id="ADI14623.1"/>
    </source>
</evidence>
<keyword evidence="4" id="KW-0659">Purine metabolism</keyword>
<dbReference type="InterPro" id="IPR018020">
    <property type="entry name" value="OHCU_decarboxylase"/>
</dbReference>
<dbReference type="Proteomes" id="UP000000379">
    <property type="component" value="Chromosome"/>
</dbReference>
<evidence type="ECO:0000256" key="1">
    <source>
        <dbReference type="ARBA" id="ARBA00001163"/>
    </source>
</evidence>
<keyword evidence="6" id="KW-0456">Lyase</keyword>
<dbReference type="GO" id="GO:0019628">
    <property type="term" value="P:urate catabolic process"/>
    <property type="evidence" value="ECO:0007669"/>
    <property type="project" value="UniProtKB-UniPathway"/>
</dbReference>
<dbReference type="UniPathway" id="UPA00394">
    <property type="reaction ID" value="UER00652"/>
</dbReference>
<dbReference type="InterPro" id="IPR017580">
    <property type="entry name" value="OHCU_decarboxylase-1"/>
</dbReference>
<dbReference type="AlphaFoldDB" id="D7CXM1"/>
<evidence type="ECO:0000256" key="2">
    <source>
        <dbReference type="ARBA" id="ARBA00004754"/>
    </source>
</evidence>
<protein>
    <recommendedName>
        <fullName evidence="3">2-oxo-4-hydroxy-4-carboxy-5-ureidoimidazoline decarboxylase</fullName>
        <ecNumber evidence="3">4.1.1.97</ecNumber>
    </recommendedName>
</protein>
<reference evidence="8 9" key="2">
    <citation type="journal article" date="2011" name="Stand. Genomic Sci.">
        <title>Complete genome sequence of Truepera radiovictrix type strain (RQ-24).</title>
        <authorList>
            <person name="Ivanova N."/>
            <person name="Rohde C."/>
            <person name="Munk C."/>
            <person name="Nolan M."/>
            <person name="Lucas S."/>
            <person name="Del Rio T.G."/>
            <person name="Tice H."/>
            <person name="Deshpande S."/>
            <person name="Cheng J.F."/>
            <person name="Tapia R."/>
            <person name="Han C."/>
            <person name="Goodwin L."/>
            <person name="Pitluck S."/>
            <person name="Liolios K."/>
            <person name="Mavromatis K."/>
            <person name="Mikhailova N."/>
            <person name="Pati A."/>
            <person name="Chen A."/>
            <person name="Palaniappan K."/>
            <person name="Land M."/>
            <person name="Hauser L."/>
            <person name="Chang Y.J."/>
            <person name="Jeffries C.D."/>
            <person name="Brambilla E."/>
            <person name="Rohde M."/>
            <person name="Goker M."/>
            <person name="Tindall B.J."/>
            <person name="Woyke T."/>
            <person name="Bristow J."/>
            <person name="Eisen J.A."/>
            <person name="Markowitz V."/>
            <person name="Hugenholtz P."/>
            <person name="Kyrpides N.C."/>
            <person name="Klenk H.P."/>
            <person name="Lapidus A."/>
        </authorList>
    </citation>
    <scope>NUCLEOTIDE SEQUENCE [LARGE SCALE GENOMIC DNA]</scope>
    <source>
        <strain evidence="9">DSM 17093 / CIP 108686 / LMG 22925 / RQ-24</strain>
    </source>
</reference>
<evidence type="ECO:0000259" key="7">
    <source>
        <dbReference type="Pfam" id="PF09349"/>
    </source>
</evidence>
<dbReference type="EC" id="4.1.1.97" evidence="3"/>
<dbReference type="NCBIfam" id="TIGR03164">
    <property type="entry name" value="UHCUDC"/>
    <property type="match status" value="1"/>
</dbReference>
<dbReference type="GO" id="GO:0006144">
    <property type="term" value="P:purine nucleobase metabolic process"/>
    <property type="evidence" value="ECO:0007669"/>
    <property type="project" value="UniProtKB-KW"/>
</dbReference>
<evidence type="ECO:0000256" key="3">
    <source>
        <dbReference type="ARBA" id="ARBA00012257"/>
    </source>
</evidence>